<evidence type="ECO:0000313" key="6">
    <source>
        <dbReference type="Proteomes" id="UP001596156"/>
    </source>
</evidence>
<dbReference type="EMBL" id="JBHSKL010000007">
    <property type="protein sequence ID" value="MFC5224292.1"/>
    <property type="molecule type" value="Genomic_DNA"/>
</dbReference>
<accession>A0ABW0D4I3</accession>
<dbReference type="PROSITE" id="PS50043">
    <property type="entry name" value="HTH_LUXR_2"/>
    <property type="match status" value="1"/>
</dbReference>
<keyword evidence="1" id="KW-0805">Transcription regulation</keyword>
<feature type="domain" description="HTH luxR-type" evidence="4">
    <location>
        <begin position="19"/>
        <end position="84"/>
    </location>
</feature>
<keyword evidence="6" id="KW-1185">Reference proteome</keyword>
<organism evidence="5 6">
    <name type="scientific">Streptomyces fimbriatus</name>
    <dbReference type="NCBI Taxonomy" id="68197"/>
    <lineage>
        <taxon>Bacteria</taxon>
        <taxon>Bacillati</taxon>
        <taxon>Actinomycetota</taxon>
        <taxon>Actinomycetes</taxon>
        <taxon>Kitasatosporales</taxon>
        <taxon>Streptomycetaceae</taxon>
        <taxon>Streptomyces</taxon>
    </lineage>
</organism>
<dbReference type="InterPro" id="IPR036388">
    <property type="entry name" value="WH-like_DNA-bd_sf"/>
</dbReference>
<dbReference type="Pfam" id="PF00196">
    <property type="entry name" value="GerE"/>
    <property type="match status" value="1"/>
</dbReference>
<proteinExistence type="predicted"/>
<dbReference type="Proteomes" id="UP001596156">
    <property type="component" value="Unassembled WGS sequence"/>
</dbReference>
<dbReference type="InterPro" id="IPR016032">
    <property type="entry name" value="Sig_transdc_resp-reg_C-effctor"/>
</dbReference>
<evidence type="ECO:0000256" key="2">
    <source>
        <dbReference type="ARBA" id="ARBA00023125"/>
    </source>
</evidence>
<evidence type="ECO:0000313" key="5">
    <source>
        <dbReference type="EMBL" id="MFC5224292.1"/>
    </source>
</evidence>
<evidence type="ECO:0000259" key="4">
    <source>
        <dbReference type="PROSITE" id="PS50043"/>
    </source>
</evidence>
<dbReference type="SMART" id="SM00421">
    <property type="entry name" value="HTH_LUXR"/>
    <property type="match status" value="1"/>
</dbReference>
<reference evidence="6" key="1">
    <citation type="journal article" date="2019" name="Int. J. Syst. Evol. Microbiol.">
        <title>The Global Catalogue of Microorganisms (GCM) 10K type strain sequencing project: providing services to taxonomists for standard genome sequencing and annotation.</title>
        <authorList>
            <consortium name="The Broad Institute Genomics Platform"/>
            <consortium name="The Broad Institute Genome Sequencing Center for Infectious Disease"/>
            <person name="Wu L."/>
            <person name="Ma J."/>
        </authorList>
    </citation>
    <scope>NUCLEOTIDE SEQUENCE [LARGE SCALE GENOMIC DNA]</scope>
    <source>
        <strain evidence="6">CCM 8479</strain>
    </source>
</reference>
<evidence type="ECO:0000256" key="1">
    <source>
        <dbReference type="ARBA" id="ARBA00023015"/>
    </source>
</evidence>
<dbReference type="PRINTS" id="PR00038">
    <property type="entry name" value="HTHLUXR"/>
</dbReference>
<comment type="caution">
    <text evidence="5">The sequence shown here is derived from an EMBL/GenBank/DDBJ whole genome shotgun (WGS) entry which is preliminary data.</text>
</comment>
<dbReference type="PANTHER" id="PTHR44688">
    <property type="entry name" value="DNA-BINDING TRANSCRIPTIONAL ACTIVATOR DEVR_DOSR"/>
    <property type="match status" value="1"/>
</dbReference>
<dbReference type="InterPro" id="IPR000792">
    <property type="entry name" value="Tscrpt_reg_LuxR_C"/>
</dbReference>
<dbReference type="SUPFAM" id="SSF46894">
    <property type="entry name" value="C-terminal effector domain of the bipartite response regulators"/>
    <property type="match status" value="1"/>
</dbReference>
<dbReference type="CDD" id="cd06170">
    <property type="entry name" value="LuxR_C_like"/>
    <property type="match status" value="1"/>
</dbReference>
<gene>
    <name evidence="5" type="ORF">ACFPN6_06650</name>
</gene>
<name>A0ABW0D4I3_STRFI</name>
<keyword evidence="3" id="KW-0804">Transcription</keyword>
<keyword evidence="2" id="KW-0238">DNA-binding</keyword>
<protein>
    <submittedName>
        <fullName evidence="5">Response regulator transcription factor</fullName>
    </submittedName>
</protein>
<sequence length="90" mass="9612">MDSTTAPCGCEGMGTLSFDASGVSKLTNREREVLLLVAAALPNRTIARRLGIAERTVKAHVTSIVEKLKVASRLEAALLVNLRHELICPG</sequence>
<dbReference type="RefSeq" id="WP_344644873.1">
    <property type="nucleotide sequence ID" value="NZ_BAAASS010000011.1"/>
</dbReference>
<dbReference type="Gene3D" id="1.10.10.10">
    <property type="entry name" value="Winged helix-like DNA-binding domain superfamily/Winged helix DNA-binding domain"/>
    <property type="match status" value="1"/>
</dbReference>
<evidence type="ECO:0000256" key="3">
    <source>
        <dbReference type="ARBA" id="ARBA00023163"/>
    </source>
</evidence>
<dbReference type="PANTHER" id="PTHR44688:SF16">
    <property type="entry name" value="DNA-BINDING TRANSCRIPTIONAL ACTIVATOR DEVR_DOSR"/>
    <property type="match status" value="1"/>
</dbReference>